<keyword evidence="3" id="KW-1185">Reference proteome</keyword>
<protein>
    <submittedName>
        <fullName evidence="2">Uncharacterized protein</fullName>
    </submittedName>
</protein>
<gene>
    <name evidence="2" type="ORF">ACFQL7_05280</name>
</gene>
<evidence type="ECO:0000313" key="2">
    <source>
        <dbReference type="EMBL" id="MFC7189315.1"/>
    </source>
</evidence>
<dbReference type="EMBL" id="JBHTAX010000001">
    <property type="protein sequence ID" value="MFC7189315.1"/>
    <property type="molecule type" value="Genomic_DNA"/>
</dbReference>
<evidence type="ECO:0000256" key="1">
    <source>
        <dbReference type="SAM" id="Phobius"/>
    </source>
</evidence>
<name>A0ABD5YS83_9EURY</name>
<dbReference type="GeneID" id="76198885"/>
<sequence length="77" mass="8628">MSKTTTLLDLVCAQRKQIQVILALIVSMGLFLLLSVLFVGPGDQSFPILVIDIILVIGTFIFFSVTYWFCTKRAMDN</sequence>
<dbReference type="Proteomes" id="UP001596417">
    <property type="component" value="Unassembled WGS sequence"/>
</dbReference>
<keyword evidence="1" id="KW-1133">Transmembrane helix</keyword>
<comment type="caution">
    <text evidence="2">The sequence shown here is derived from an EMBL/GenBank/DDBJ whole genome shotgun (WGS) entry which is preliminary data.</text>
</comment>
<organism evidence="2 3">
    <name type="scientific">Halocatena marina</name>
    <dbReference type="NCBI Taxonomy" id="2934937"/>
    <lineage>
        <taxon>Archaea</taxon>
        <taxon>Methanobacteriati</taxon>
        <taxon>Methanobacteriota</taxon>
        <taxon>Stenosarchaea group</taxon>
        <taxon>Halobacteria</taxon>
        <taxon>Halobacteriales</taxon>
        <taxon>Natronomonadaceae</taxon>
        <taxon>Halocatena</taxon>
    </lineage>
</organism>
<evidence type="ECO:0000313" key="3">
    <source>
        <dbReference type="Proteomes" id="UP001596417"/>
    </source>
</evidence>
<keyword evidence="1" id="KW-0812">Transmembrane</keyword>
<feature type="transmembrane region" description="Helical" evidence="1">
    <location>
        <begin position="20"/>
        <end position="40"/>
    </location>
</feature>
<reference evidence="2 3" key="1">
    <citation type="journal article" date="2019" name="Int. J. Syst. Evol. Microbiol.">
        <title>The Global Catalogue of Microorganisms (GCM) 10K type strain sequencing project: providing services to taxonomists for standard genome sequencing and annotation.</title>
        <authorList>
            <consortium name="The Broad Institute Genomics Platform"/>
            <consortium name="The Broad Institute Genome Sequencing Center for Infectious Disease"/>
            <person name="Wu L."/>
            <person name="Ma J."/>
        </authorList>
    </citation>
    <scope>NUCLEOTIDE SEQUENCE [LARGE SCALE GENOMIC DNA]</scope>
    <source>
        <strain evidence="2 3">RDMS1</strain>
    </source>
</reference>
<proteinExistence type="predicted"/>
<accession>A0ABD5YS83</accession>
<keyword evidence="1" id="KW-0472">Membrane</keyword>
<dbReference type="RefSeq" id="WP_264555026.1">
    <property type="nucleotide sequence ID" value="NZ_CP109979.1"/>
</dbReference>
<dbReference type="AlphaFoldDB" id="A0ABD5YS83"/>
<feature type="transmembrane region" description="Helical" evidence="1">
    <location>
        <begin position="46"/>
        <end position="70"/>
    </location>
</feature>